<feature type="transmembrane region" description="Helical" evidence="1">
    <location>
        <begin position="95"/>
        <end position="114"/>
    </location>
</feature>
<feature type="transmembrane region" description="Helical" evidence="1">
    <location>
        <begin position="12"/>
        <end position="37"/>
    </location>
</feature>
<keyword evidence="1" id="KW-1133">Transmembrane helix</keyword>
<evidence type="ECO:0000313" key="3">
    <source>
        <dbReference type="Proteomes" id="UP001055102"/>
    </source>
</evidence>
<protein>
    <recommendedName>
        <fullName evidence="4">DUF2243 domain-containing protein</fullName>
    </recommendedName>
</protein>
<organism evidence="2 3">
    <name type="scientific">Methylobacterium jeotgali</name>
    <dbReference type="NCBI Taxonomy" id="381630"/>
    <lineage>
        <taxon>Bacteria</taxon>
        <taxon>Pseudomonadati</taxon>
        <taxon>Pseudomonadota</taxon>
        <taxon>Alphaproteobacteria</taxon>
        <taxon>Hyphomicrobiales</taxon>
        <taxon>Methylobacteriaceae</taxon>
        <taxon>Methylobacterium</taxon>
    </lineage>
</organism>
<proteinExistence type="predicted"/>
<reference evidence="2" key="2">
    <citation type="submission" date="2021-08" db="EMBL/GenBank/DDBJ databases">
        <authorList>
            <person name="Tani A."/>
            <person name="Ola A."/>
            <person name="Ogura Y."/>
            <person name="Katsura K."/>
            <person name="Hayashi T."/>
        </authorList>
    </citation>
    <scope>NUCLEOTIDE SEQUENCE</scope>
    <source>
        <strain evidence="2">LMG 23639</strain>
    </source>
</reference>
<gene>
    <name evidence="2" type="ORF">AOPFMNJM_0636</name>
</gene>
<dbReference type="Proteomes" id="UP001055102">
    <property type="component" value="Unassembled WGS sequence"/>
</dbReference>
<feature type="transmembrane region" description="Helical" evidence="1">
    <location>
        <begin position="64"/>
        <end position="83"/>
    </location>
</feature>
<sequence>MAGAEQVQDRSFPLSAGILFGLGLGGFFDGIVLHQVLQWHHMLSSWYPINSIPNLELNTLWDGIFHSTTYVFVVIGLFILWRTAHRRHLYWSNKLLAGTLLIGWGFFNVVEGVIDHQFLGVHHVNELMPREQWIYWDVGFLAWGLAMLVAGWLLVRSGRAEQATARTVRA</sequence>
<dbReference type="RefSeq" id="WP_238274023.1">
    <property type="nucleotide sequence ID" value="NZ_BPQR01000010.1"/>
</dbReference>
<keyword evidence="3" id="KW-1185">Reference proteome</keyword>
<keyword evidence="1" id="KW-0812">Transmembrane</keyword>
<comment type="caution">
    <text evidence="2">The sequence shown here is derived from an EMBL/GenBank/DDBJ whole genome shotgun (WGS) entry which is preliminary data.</text>
</comment>
<dbReference type="Pfam" id="PF10002">
    <property type="entry name" value="DUF2243"/>
    <property type="match status" value="1"/>
</dbReference>
<dbReference type="InterPro" id="IPR018719">
    <property type="entry name" value="DUF2243_membrane"/>
</dbReference>
<name>A0ABQ4SSA2_9HYPH</name>
<accession>A0ABQ4SSA2</accession>
<evidence type="ECO:0008006" key="4">
    <source>
        <dbReference type="Google" id="ProtNLM"/>
    </source>
</evidence>
<evidence type="ECO:0000313" key="2">
    <source>
        <dbReference type="EMBL" id="GJE05338.1"/>
    </source>
</evidence>
<reference evidence="2" key="1">
    <citation type="journal article" date="2021" name="Front. Microbiol.">
        <title>Comprehensive Comparative Genomics and Phenotyping of Methylobacterium Species.</title>
        <authorList>
            <person name="Alessa O."/>
            <person name="Ogura Y."/>
            <person name="Fujitani Y."/>
            <person name="Takami H."/>
            <person name="Hayashi T."/>
            <person name="Sahin N."/>
            <person name="Tani A."/>
        </authorList>
    </citation>
    <scope>NUCLEOTIDE SEQUENCE</scope>
    <source>
        <strain evidence="2">LMG 23639</strain>
    </source>
</reference>
<dbReference type="EMBL" id="BPQR01000010">
    <property type="protein sequence ID" value="GJE05338.1"/>
    <property type="molecule type" value="Genomic_DNA"/>
</dbReference>
<evidence type="ECO:0000256" key="1">
    <source>
        <dbReference type="SAM" id="Phobius"/>
    </source>
</evidence>
<feature type="transmembrane region" description="Helical" evidence="1">
    <location>
        <begin position="134"/>
        <end position="155"/>
    </location>
</feature>
<keyword evidence="1" id="KW-0472">Membrane</keyword>